<name>A0A1B9GY08_9TREE</name>
<dbReference type="InterPro" id="IPR002740">
    <property type="entry name" value="EVE_domain"/>
</dbReference>
<proteinExistence type="predicted"/>
<dbReference type="Gene3D" id="3.10.590.10">
    <property type="entry name" value="ph1033 like domains"/>
    <property type="match status" value="1"/>
</dbReference>
<evidence type="ECO:0000313" key="2">
    <source>
        <dbReference type="EMBL" id="OCF35896.1"/>
    </source>
</evidence>
<dbReference type="OrthoDB" id="41445at2759"/>
<dbReference type="PANTHER" id="PTHR14087:SF7">
    <property type="entry name" value="THYMOCYTE NUCLEAR PROTEIN 1"/>
    <property type="match status" value="1"/>
</dbReference>
<organism evidence="2 3">
    <name type="scientific">Kwoniella heveanensis BCC8398</name>
    <dbReference type="NCBI Taxonomy" id="1296120"/>
    <lineage>
        <taxon>Eukaryota</taxon>
        <taxon>Fungi</taxon>
        <taxon>Dikarya</taxon>
        <taxon>Basidiomycota</taxon>
        <taxon>Agaricomycotina</taxon>
        <taxon>Tremellomycetes</taxon>
        <taxon>Tremellales</taxon>
        <taxon>Cryptococcaceae</taxon>
        <taxon>Kwoniella</taxon>
    </lineage>
</organism>
<dbReference type="Proteomes" id="UP000092666">
    <property type="component" value="Unassembled WGS sequence"/>
</dbReference>
<accession>A0A1B9GY08</accession>
<gene>
    <name evidence="2" type="ORF">I316_02390</name>
</gene>
<dbReference type="InterPro" id="IPR052181">
    <property type="entry name" value="5hmC_binding"/>
</dbReference>
<sequence>MPWLMKAEPDSRIVKGKDVKFSVDDFEEIGVSPWDGVRNHEAKKIMKEKMKLGDKASSLWLR</sequence>
<evidence type="ECO:0000313" key="3">
    <source>
        <dbReference type="Proteomes" id="UP000092666"/>
    </source>
</evidence>
<feature type="domain" description="EVE" evidence="1">
    <location>
        <begin position="3"/>
        <end position="56"/>
    </location>
</feature>
<dbReference type="InterPro" id="IPR015947">
    <property type="entry name" value="PUA-like_sf"/>
</dbReference>
<dbReference type="AlphaFoldDB" id="A0A1B9GY08"/>
<dbReference type="PANTHER" id="PTHR14087">
    <property type="entry name" value="THYMOCYTE NUCLEAR PROTEIN 1"/>
    <property type="match status" value="1"/>
</dbReference>
<keyword evidence="3" id="KW-1185">Reference proteome</keyword>
<dbReference type="GO" id="GO:0005634">
    <property type="term" value="C:nucleus"/>
    <property type="evidence" value="ECO:0007669"/>
    <property type="project" value="TreeGrafter"/>
</dbReference>
<evidence type="ECO:0000259" key="1">
    <source>
        <dbReference type="Pfam" id="PF01878"/>
    </source>
</evidence>
<protein>
    <recommendedName>
        <fullName evidence="1">EVE domain-containing protein</fullName>
    </recommendedName>
</protein>
<reference evidence="3" key="2">
    <citation type="submission" date="2013-12" db="EMBL/GenBank/DDBJ databases">
        <title>Evolution of pathogenesis and genome organization in the Tremellales.</title>
        <authorList>
            <person name="Cuomo C."/>
            <person name="Litvintseva A."/>
            <person name="Heitman J."/>
            <person name="Chen Y."/>
            <person name="Sun S."/>
            <person name="Springer D."/>
            <person name="Dromer F."/>
            <person name="Young S."/>
            <person name="Zeng Q."/>
            <person name="Chapman S."/>
            <person name="Gujja S."/>
            <person name="Saif S."/>
            <person name="Birren B."/>
        </authorList>
    </citation>
    <scope>NUCLEOTIDE SEQUENCE [LARGE SCALE GENOMIC DNA]</scope>
    <source>
        <strain evidence="3">BCC8398</strain>
    </source>
</reference>
<dbReference type="EMBL" id="KI669497">
    <property type="protein sequence ID" value="OCF35896.1"/>
    <property type="molecule type" value="Genomic_DNA"/>
</dbReference>
<dbReference type="SUPFAM" id="SSF88697">
    <property type="entry name" value="PUA domain-like"/>
    <property type="match status" value="1"/>
</dbReference>
<reference evidence="2 3" key="1">
    <citation type="submission" date="2013-07" db="EMBL/GenBank/DDBJ databases">
        <title>The Genome Sequence of Cryptococcus heveanensis BCC8398.</title>
        <authorList>
            <consortium name="The Broad Institute Genome Sequencing Platform"/>
            <person name="Cuomo C."/>
            <person name="Litvintseva A."/>
            <person name="Chen Y."/>
            <person name="Heitman J."/>
            <person name="Sun S."/>
            <person name="Springer D."/>
            <person name="Dromer F."/>
            <person name="Young S.K."/>
            <person name="Zeng Q."/>
            <person name="Gargeya S."/>
            <person name="Fitzgerald M."/>
            <person name="Abouelleil A."/>
            <person name="Alvarado L."/>
            <person name="Berlin A.M."/>
            <person name="Chapman S.B."/>
            <person name="Dewar J."/>
            <person name="Goldberg J."/>
            <person name="Griggs A."/>
            <person name="Gujja S."/>
            <person name="Hansen M."/>
            <person name="Howarth C."/>
            <person name="Imamovic A."/>
            <person name="Larimer J."/>
            <person name="McCowan C."/>
            <person name="Murphy C."/>
            <person name="Pearson M."/>
            <person name="Priest M."/>
            <person name="Roberts A."/>
            <person name="Saif S."/>
            <person name="Shea T."/>
            <person name="Sykes S."/>
            <person name="Wortman J."/>
            <person name="Nusbaum C."/>
            <person name="Birren B."/>
        </authorList>
    </citation>
    <scope>NUCLEOTIDE SEQUENCE [LARGE SCALE GENOMIC DNA]</scope>
    <source>
        <strain evidence="2 3">BCC8398</strain>
    </source>
</reference>
<dbReference type="Pfam" id="PF01878">
    <property type="entry name" value="EVE"/>
    <property type="match status" value="1"/>
</dbReference>
<dbReference type="STRING" id="1296120.A0A1B9GY08"/>